<feature type="repeat" description="LDL-receptor class B" evidence="15">
    <location>
        <begin position="1256"/>
        <end position="1299"/>
    </location>
</feature>
<dbReference type="SMART" id="SM00192">
    <property type="entry name" value="LDLa"/>
    <property type="match status" value="8"/>
</dbReference>
<evidence type="ECO:0000259" key="19">
    <source>
        <dbReference type="SMART" id="SM00179"/>
    </source>
</evidence>
<evidence type="ECO:0000256" key="4">
    <source>
        <dbReference type="ARBA" id="ARBA00022583"/>
    </source>
</evidence>
<reference evidence="21" key="2">
    <citation type="submission" date="2020-12" db="EMBL/GenBank/DDBJ databases">
        <authorList>
            <person name="Kanost M."/>
        </authorList>
    </citation>
    <scope>NUCLEOTIDE SEQUENCE</scope>
</reference>
<dbReference type="PROSITE" id="PS51120">
    <property type="entry name" value="LDLRB"/>
    <property type="match status" value="16"/>
</dbReference>
<dbReference type="InterPro" id="IPR000742">
    <property type="entry name" value="EGF"/>
</dbReference>
<dbReference type="GO" id="GO:0005886">
    <property type="term" value="C:plasma membrane"/>
    <property type="evidence" value="ECO:0007669"/>
    <property type="project" value="UniProtKB-SubCell"/>
</dbReference>
<feature type="disulfide bond" evidence="14">
    <location>
        <begin position="370"/>
        <end position="388"/>
    </location>
</feature>
<sequence>MPAPIAIYFTSVALLWICVNAEETQASAGPRPTNGSADSPDPRSPLGRVPPYQPPAMGVGVGPIPIQTQGFWPHSIYTRVESWHHRPGFQKNADVIHPGPEGGDMDEGHDDGGCLQPCLKLHFSCQISCTCIPMEKRCDGIADCAEAEDEAGCARSCDEHENRTICHSTNVCIALDWLCDGDNDCGDFSDETHCGGTANCTADQFQCGNGLCIHNGWVCDNENDCRDNSDETNCTKGKCRENQFMCATGECISQHWRCDKDPDCTDSSDEADCPADLLRCGENEIQCENKKCVRKEFQCDGDNDCGDWTDEDSCPMIPGSCNAGEFKCSDGKCIPERWRCDTERDCSDGGDELNCEPNNMRNCSADEFTCADRRCVLKTWLCDGVRDCSNGEDELNCEINCEEDQYTCKTQDHLISNAFRNCVNRKHVCDGMKDCPRGDDEENCPTKRKCTSQDKCEKLCITEYDGRPACACPVGFLLADDKFSCRDIDECMYEQDPVCSQTCSNTVGSFYCGCMTGYVLRPDGRSCKHTGESPTLLFSNRIGIRQVWLTGDNYVSVVKGLHNAVALDYHYEKKLVFWSENNLRVIRVAQINTNNMTDVIRWGLETPAGVAVDWIHNLLFWTDSGTRRVEVATLDGSQRAVLIANDLDKPRAVAVHPGDALVFWTDWGPNPKIERADMDGSRRRTVIYDQIFWPNGLTIDYTDSKIYWADAKHHVIERAMFDGRDRHRITTKGLPHPFALTLFEDAIYWTDWHTKSISTVNKNTGMGIQTVHAGINVPMDIHSYHPLRQLRTYRNRCGINNGGCSHLCLPNSNDHSCRCPVGFNINSDGVTCEEKPEKLLLYARRKDIRVKQLNPKKPIDSLDMVIPVESIKSAVALDWDMNSNSIFWTDVEKDTINRAYLNGSNQNTIVNSNLIWPAGLAYDWITDKLYWTDAGTNKIEVAKADGSMRTLLAWDNIDKPRDIVVDPKGGVMYWSDWGTSPCIERADMDGGNRKRLIFGDMTWPNGLALDLGNNRIYWTDGGNRTIEYANLDGTGRRILIGQHLPHPFGLDLYGDEVFWTDWDTQSIQAANKFTGENRRTLGAGVAGLMDVRVFHKERVGGVNRCGKNNGGCSHLCLLKPGGRSCACPIGIKLNVHIRVISLDVPYLIDVVLPLPPLKNALGVDVDHRTGLIYWTDTGERKIQRATRDGTRIETVIGSGLHTVDGIAIDSTGRKIYWTDGGHNSIEVAELDGTNRKVLIWTNLDSPRAIVLHYELGYMFWSDWGTSAKIERADMDGNNRQVIVDSNIKWPNGLTIDRIEGRLYWNDAKILTIESSNFNGGNRTTVLSSVSYPYGIVIVGQHIYWTDWKTKALHRADKSTRNEPITIRRNLEGLMDIRAIQTERVLEDACGTNNGGCSHLCLRSPHGYSCACPTGILFVNNTEHHPKICHKHPQEFLVFAARGSLSYISFDTPEQWDVNLPVKEVNNSIAVDFHWEQKLIFYTDLDYDVIRSVNMTTMNETKIVIKGKLDQPNGLAVDWIANNLYWTDNKYKVIEVARLDGTCRKILISGLTEPRALALFPAKGYLYWSDWGESPNIERSFLDGSQRKVIVQQDLGFPNGLTIDYRDRRLYWTDALKERIDTSDLSGQHRVQLVPEAKNPFGMTYFKDYIYWTDWYKKTVMRADKRTGKNITVIRSDLEMAMEIKAVSADKQHGWNPCKEENGGCSHLCLFRGHDYICACPDEPESRPCSTVPKTRVDSKMPSHYPSYYDYADTEIDNALIPPPTVPPSSRLGFIAIAALIFGLGMIVITLVVYACVKLGKAAQNDLKEDYRDSGGHISFHNPNYSCTTGGHGGNGAEPQERRPNLFQGIFKYDRMKLGKAAQNDLKEDYRDSGGHISFHNPNYSCTTGGHGGNGAEPQERRPNLFQGIFKYDRSQDRVTNVYMPEGTSLLPPPPPPPHRQPPARPSTHDDFEPVTLHSYA</sequence>
<feature type="repeat" description="LDL-receptor class B" evidence="15">
    <location>
        <begin position="704"/>
        <end position="746"/>
    </location>
</feature>
<feature type="disulfide bond" evidence="14">
    <location>
        <begin position="280"/>
        <end position="292"/>
    </location>
</feature>
<feature type="compositionally biased region" description="Polar residues" evidence="16">
    <location>
        <begin position="26"/>
        <end position="37"/>
    </location>
</feature>
<feature type="disulfide bond" evidence="14">
    <location>
        <begin position="299"/>
        <end position="314"/>
    </location>
</feature>
<feature type="disulfide bond" evidence="14">
    <location>
        <begin position="239"/>
        <end position="251"/>
    </location>
</feature>
<keyword evidence="3" id="KW-0245">EGF-like domain</keyword>
<keyword evidence="5 17" id="KW-0812">Transmembrane</keyword>
<evidence type="ECO:0000259" key="20">
    <source>
        <dbReference type="SMART" id="SM00181"/>
    </source>
</evidence>
<keyword evidence="10 17" id="KW-0472">Membrane</keyword>
<evidence type="ECO:0000313" key="21">
    <source>
        <dbReference type="EMBL" id="KAG6462499.1"/>
    </source>
</evidence>
<feature type="compositionally biased region" description="Pro residues" evidence="16">
    <location>
        <begin position="1930"/>
        <end position="1944"/>
    </location>
</feature>
<proteinExistence type="predicted"/>
<feature type="disulfide bond" evidence="14">
    <location>
        <begin position="219"/>
        <end position="234"/>
    </location>
</feature>
<feature type="repeat" description="LDL-receptor class B" evidence="15">
    <location>
        <begin position="574"/>
        <end position="616"/>
    </location>
</feature>
<feature type="disulfide bond" evidence="14">
    <location>
        <begin position="287"/>
        <end position="305"/>
    </location>
</feature>
<keyword evidence="4" id="KW-0254">Endocytosis</keyword>
<feature type="repeat" description="LDL-receptor class B" evidence="15">
    <location>
        <begin position="1300"/>
        <end position="1341"/>
    </location>
</feature>
<dbReference type="PANTHER" id="PTHR22722:SF15">
    <property type="entry name" value="LOW-DENSITY LIPOPROTEIN RECEPTOR-RELATED"/>
    <property type="match status" value="1"/>
</dbReference>
<dbReference type="InterPro" id="IPR018097">
    <property type="entry name" value="EGF_Ca-bd_CS"/>
</dbReference>
<dbReference type="Pfam" id="PF07645">
    <property type="entry name" value="EGF_CA"/>
    <property type="match status" value="1"/>
</dbReference>
<feature type="domain" description="EGF-like" evidence="20">
    <location>
        <begin position="449"/>
        <end position="486"/>
    </location>
</feature>
<feature type="domain" description="EGF-like" evidence="20">
    <location>
        <begin position="199"/>
        <end position="235"/>
    </location>
</feature>
<keyword evidence="8" id="KW-0106">Calcium</keyword>
<dbReference type="InterPro" id="IPR023415">
    <property type="entry name" value="LDLR_class-A_CS"/>
</dbReference>
<dbReference type="FunFam" id="4.10.400.10:FF:000034">
    <property type="entry name" value="Low-density lipoprotein receptor-related protein 2"/>
    <property type="match status" value="3"/>
</dbReference>
<keyword evidence="22" id="KW-1185">Reference proteome</keyword>
<dbReference type="PROSITE" id="PS01187">
    <property type="entry name" value="EGF_CA"/>
    <property type="match status" value="1"/>
</dbReference>
<evidence type="ECO:0000256" key="7">
    <source>
        <dbReference type="ARBA" id="ARBA00022737"/>
    </source>
</evidence>
<dbReference type="Proteomes" id="UP000791440">
    <property type="component" value="Unassembled WGS sequence"/>
</dbReference>
<evidence type="ECO:0000256" key="1">
    <source>
        <dbReference type="ARBA" id="ARBA00004251"/>
    </source>
</evidence>
<evidence type="ECO:0000313" key="22">
    <source>
        <dbReference type="Proteomes" id="UP000791440"/>
    </source>
</evidence>
<reference evidence="21" key="1">
    <citation type="journal article" date="2016" name="Insect Biochem. Mol. Biol.">
        <title>Multifaceted biological insights from a draft genome sequence of the tobacco hornworm moth, Manduca sexta.</title>
        <authorList>
            <person name="Kanost M.R."/>
            <person name="Arrese E.L."/>
            <person name="Cao X."/>
            <person name="Chen Y.R."/>
            <person name="Chellapilla S."/>
            <person name="Goldsmith M.R."/>
            <person name="Grosse-Wilde E."/>
            <person name="Heckel D.G."/>
            <person name="Herndon N."/>
            <person name="Jiang H."/>
            <person name="Papanicolaou A."/>
            <person name="Qu J."/>
            <person name="Soulages J.L."/>
            <person name="Vogel H."/>
            <person name="Walters J."/>
            <person name="Waterhouse R.M."/>
            <person name="Ahn S.J."/>
            <person name="Almeida F.C."/>
            <person name="An C."/>
            <person name="Aqrawi P."/>
            <person name="Bretschneider A."/>
            <person name="Bryant W.B."/>
            <person name="Bucks S."/>
            <person name="Chao H."/>
            <person name="Chevignon G."/>
            <person name="Christen J.M."/>
            <person name="Clarke D.F."/>
            <person name="Dittmer N.T."/>
            <person name="Ferguson L.C.F."/>
            <person name="Garavelou S."/>
            <person name="Gordon K.H.J."/>
            <person name="Gunaratna R.T."/>
            <person name="Han Y."/>
            <person name="Hauser F."/>
            <person name="He Y."/>
            <person name="Heidel-Fischer H."/>
            <person name="Hirsh A."/>
            <person name="Hu Y."/>
            <person name="Jiang H."/>
            <person name="Kalra D."/>
            <person name="Klinner C."/>
            <person name="Konig C."/>
            <person name="Kovar C."/>
            <person name="Kroll A.R."/>
            <person name="Kuwar S.S."/>
            <person name="Lee S.L."/>
            <person name="Lehman R."/>
            <person name="Li K."/>
            <person name="Li Z."/>
            <person name="Liang H."/>
            <person name="Lovelace S."/>
            <person name="Lu Z."/>
            <person name="Mansfield J.H."/>
            <person name="McCulloch K.J."/>
            <person name="Mathew T."/>
            <person name="Morton B."/>
            <person name="Muzny D.M."/>
            <person name="Neunemann D."/>
            <person name="Ongeri F."/>
            <person name="Pauchet Y."/>
            <person name="Pu L.L."/>
            <person name="Pyrousis I."/>
            <person name="Rao X.J."/>
            <person name="Redding A."/>
            <person name="Roesel C."/>
            <person name="Sanchez-Gracia A."/>
            <person name="Schaack S."/>
            <person name="Shukla A."/>
            <person name="Tetreau G."/>
            <person name="Wang Y."/>
            <person name="Xiong G.H."/>
            <person name="Traut W."/>
            <person name="Walsh T.K."/>
            <person name="Worley K.C."/>
            <person name="Wu D."/>
            <person name="Wu W."/>
            <person name="Wu Y.Q."/>
            <person name="Zhang X."/>
            <person name="Zou Z."/>
            <person name="Zucker H."/>
            <person name="Briscoe A.D."/>
            <person name="Burmester T."/>
            <person name="Clem R.J."/>
            <person name="Feyereisen R."/>
            <person name="Grimmelikhuijzen C.J.P."/>
            <person name="Hamodrakas S.J."/>
            <person name="Hansson B.S."/>
            <person name="Huguet E."/>
            <person name="Jermiin L.S."/>
            <person name="Lan Q."/>
            <person name="Lehman H.K."/>
            <person name="Lorenzen M."/>
            <person name="Merzendorfer H."/>
            <person name="Michalopoulos I."/>
            <person name="Morton D.B."/>
            <person name="Muthukrishnan S."/>
            <person name="Oakeshott J.G."/>
            <person name="Palmer W."/>
            <person name="Park Y."/>
            <person name="Passarelli A.L."/>
            <person name="Rozas J."/>
            <person name="Schwartz L.M."/>
            <person name="Smith W."/>
            <person name="Southgate A."/>
            <person name="Vilcinskas A."/>
            <person name="Vogt R."/>
            <person name="Wang P."/>
            <person name="Werren J."/>
            <person name="Yu X.Q."/>
            <person name="Zhou J.J."/>
            <person name="Brown S.J."/>
            <person name="Scherer S.E."/>
            <person name="Richards S."/>
            <person name="Blissard G.W."/>
        </authorList>
    </citation>
    <scope>NUCLEOTIDE SEQUENCE</scope>
</reference>
<feature type="domain" description="EGF-like" evidence="20">
    <location>
        <begin position="490"/>
        <end position="528"/>
    </location>
</feature>
<feature type="repeat" description="LDL-receptor class B" evidence="15">
    <location>
        <begin position="1563"/>
        <end position="1606"/>
    </location>
</feature>
<keyword evidence="7" id="KW-0677">Repeat</keyword>
<feature type="disulfide bond" evidence="14">
    <location>
        <begin position="138"/>
        <end position="153"/>
    </location>
</feature>
<feature type="repeat" description="LDL-receptor class B" evidence="15">
    <location>
        <begin position="927"/>
        <end position="969"/>
    </location>
</feature>
<feature type="disulfide bond" evidence="14">
    <location>
        <begin position="340"/>
        <end position="355"/>
    </location>
</feature>
<keyword evidence="2" id="KW-1003">Cell membrane</keyword>
<evidence type="ECO:0000256" key="17">
    <source>
        <dbReference type="SAM" id="Phobius"/>
    </source>
</evidence>
<evidence type="ECO:0000256" key="14">
    <source>
        <dbReference type="PROSITE-ProRule" id="PRU00124"/>
    </source>
</evidence>
<dbReference type="FunFam" id="2.10.25.10:FF:000009">
    <property type="entry name" value="Low-density lipoprotein receptor isoform 1"/>
    <property type="match status" value="1"/>
</dbReference>
<evidence type="ECO:0000256" key="6">
    <source>
        <dbReference type="ARBA" id="ARBA00022729"/>
    </source>
</evidence>
<evidence type="ECO:0000256" key="8">
    <source>
        <dbReference type="ARBA" id="ARBA00022837"/>
    </source>
</evidence>
<feature type="disulfide bond" evidence="14">
    <location>
        <begin position="382"/>
        <end position="397"/>
    </location>
</feature>
<dbReference type="InterPro" id="IPR051221">
    <property type="entry name" value="LDLR-related"/>
</dbReference>
<feature type="repeat" description="LDL-receptor class B" evidence="15">
    <location>
        <begin position="970"/>
        <end position="1013"/>
    </location>
</feature>
<dbReference type="CDD" id="cd00112">
    <property type="entry name" value="LDLa"/>
    <property type="match status" value="8"/>
</dbReference>
<feature type="domain" description="EGF-like" evidence="20">
    <location>
        <begin position="1388"/>
        <end position="1429"/>
    </location>
</feature>
<dbReference type="FunFam" id="2.120.10.30:FF:000008">
    <property type="entry name" value="Low-density lipoprotein receptor-related protein 4"/>
    <property type="match status" value="4"/>
</dbReference>
<dbReference type="PROSITE" id="PS50068">
    <property type="entry name" value="LDLRA_2"/>
    <property type="match status" value="8"/>
</dbReference>
<dbReference type="PROSITE" id="PS01209">
    <property type="entry name" value="LDLRA_1"/>
    <property type="match status" value="5"/>
</dbReference>
<keyword evidence="9 17" id="KW-1133">Transmembrane helix</keyword>
<evidence type="ECO:0000256" key="9">
    <source>
        <dbReference type="ARBA" id="ARBA00022989"/>
    </source>
</evidence>
<keyword evidence="13" id="KW-0325">Glycoprotein</keyword>
<feature type="domain" description="EGF-like" evidence="20">
    <location>
        <begin position="1696"/>
        <end position="1729"/>
    </location>
</feature>
<feature type="disulfide bond" evidence="14">
    <location>
        <begin position="179"/>
        <end position="194"/>
    </location>
</feature>
<feature type="repeat" description="LDL-receptor class B" evidence="15">
    <location>
        <begin position="1607"/>
        <end position="1648"/>
    </location>
</feature>
<evidence type="ECO:0000256" key="5">
    <source>
        <dbReference type="ARBA" id="ARBA00022692"/>
    </source>
</evidence>
<feature type="disulfide bond" evidence="14">
    <location>
        <begin position="207"/>
        <end position="225"/>
    </location>
</feature>
<evidence type="ECO:0000256" key="2">
    <source>
        <dbReference type="ARBA" id="ARBA00022475"/>
    </source>
</evidence>
<keyword evidence="11 14" id="KW-1015">Disulfide bond</keyword>
<dbReference type="PANTHER" id="PTHR22722">
    <property type="entry name" value="LOW-DENSITY LIPOPROTEIN RECEPTOR-RELATED PROTEIN 2-RELATED"/>
    <property type="match status" value="1"/>
</dbReference>
<feature type="repeat" description="LDL-receptor class B" evidence="15">
    <location>
        <begin position="1477"/>
        <end position="1520"/>
    </location>
</feature>
<accession>A0A922CXU2</accession>
<dbReference type="SMART" id="SM00181">
    <property type="entry name" value="EGF"/>
    <property type="match status" value="7"/>
</dbReference>
<evidence type="ECO:0000256" key="12">
    <source>
        <dbReference type="ARBA" id="ARBA00023170"/>
    </source>
</evidence>
<feature type="disulfide bond" evidence="14">
    <location>
        <begin position="258"/>
        <end position="273"/>
    </location>
</feature>
<feature type="region of interest" description="Disordered" evidence="16">
    <location>
        <begin position="26"/>
        <end position="54"/>
    </location>
</feature>
<keyword evidence="12" id="KW-0675">Receptor</keyword>
<dbReference type="InterPro" id="IPR049883">
    <property type="entry name" value="NOTCH1_EGF-like"/>
</dbReference>
<dbReference type="GO" id="GO:0043235">
    <property type="term" value="C:receptor complex"/>
    <property type="evidence" value="ECO:0007669"/>
    <property type="project" value="TreeGrafter"/>
</dbReference>
<dbReference type="SMART" id="SM00179">
    <property type="entry name" value="EGF_CA"/>
    <property type="match status" value="1"/>
</dbReference>
<dbReference type="EMBL" id="JH668854">
    <property type="protein sequence ID" value="KAG6462499.1"/>
    <property type="molecule type" value="Genomic_DNA"/>
</dbReference>
<feature type="signal peptide" evidence="18">
    <location>
        <begin position="1"/>
        <end position="21"/>
    </location>
</feature>
<keyword evidence="6 18" id="KW-0732">Signal</keyword>
<dbReference type="InterPro" id="IPR001881">
    <property type="entry name" value="EGF-like_Ca-bd_dom"/>
</dbReference>
<feature type="repeat" description="LDL-receptor class B" evidence="15">
    <location>
        <begin position="660"/>
        <end position="703"/>
    </location>
</feature>
<feature type="disulfide bond" evidence="14">
    <location>
        <begin position="200"/>
        <end position="212"/>
    </location>
</feature>
<feature type="region of interest" description="Disordered" evidence="16">
    <location>
        <begin position="1921"/>
        <end position="1960"/>
    </location>
</feature>
<feature type="repeat" description="LDL-receptor class B" evidence="15">
    <location>
        <begin position="1521"/>
        <end position="1562"/>
    </location>
</feature>
<feature type="domain" description="EGF-like" evidence="20">
    <location>
        <begin position="1104"/>
        <end position="1137"/>
    </location>
</feature>
<gene>
    <name evidence="21" type="ORF">O3G_MSEX013306</name>
</gene>
<feature type="repeat" description="LDL-receptor class B" evidence="15">
    <location>
        <begin position="1170"/>
        <end position="1212"/>
    </location>
</feature>
<name>A0A922CXU2_MANSE</name>
<evidence type="ECO:0000256" key="3">
    <source>
        <dbReference type="ARBA" id="ARBA00022536"/>
    </source>
</evidence>
<feature type="chain" id="PRO_5036769062" description="Low-density lipoprotein receptor-related protein 4" evidence="18">
    <location>
        <begin position="22"/>
        <end position="1960"/>
    </location>
</feature>
<feature type="disulfide bond" evidence="14">
    <location>
        <begin position="321"/>
        <end position="333"/>
    </location>
</feature>
<evidence type="ECO:0000256" key="10">
    <source>
        <dbReference type="ARBA" id="ARBA00023136"/>
    </source>
</evidence>
<feature type="domain" description="EGF-like" evidence="20">
    <location>
        <begin position="796"/>
        <end position="833"/>
    </location>
</feature>
<dbReference type="InterPro" id="IPR000033">
    <property type="entry name" value="LDLR_classB_rpt"/>
</dbReference>
<feature type="repeat" description="LDL-receptor class B" evidence="15">
    <location>
        <begin position="617"/>
        <end position="659"/>
    </location>
</feature>
<dbReference type="Pfam" id="PF14670">
    <property type="entry name" value="FXa_inhibition"/>
    <property type="match status" value="3"/>
</dbReference>
<feature type="repeat" description="LDL-receptor class B" evidence="15">
    <location>
        <begin position="1213"/>
        <end position="1255"/>
    </location>
</feature>
<feature type="repeat" description="LDL-receptor class B" evidence="15">
    <location>
        <begin position="1014"/>
        <end position="1056"/>
    </location>
</feature>
<evidence type="ECO:0008006" key="23">
    <source>
        <dbReference type="Google" id="ProtNLM"/>
    </source>
</evidence>
<comment type="subcellular location">
    <subcellularLocation>
        <location evidence="1">Cell membrane</location>
        <topology evidence="1">Single-pass type I membrane protein</topology>
    </subcellularLocation>
</comment>
<dbReference type="SMART" id="SM00135">
    <property type="entry name" value="LY"/>
    <property type="match status" value="20"/>
</dbReference>
<feature type="disulfide bond" evidence="14">
    <location>
        <begin position="246"/>
        <end position="264"/>
    </location>
</feature>
<dbReference type="InterPro" id="IPR002172">
    <property type="entry name" value="LDrepeatLR_classA_rpt"/>
</dbReference>
<dbReference type="GO" id="GO:0006897">
    <property type="term" value="P:endocytosis"/>
    <property type="evidence" value="ECO:0007669"/>
    <property type="project" value="UniProtKB-KW"/>
</dbReference>
<evidence type="ECO:0000256" key="11">
    <source>
        <dbReference type="ARBA" id="ARBA00023157"/>
    </source>
</evidence>
<feature type="disulfide bond" evidence="14">
    <location>
        <begin position="328"/>
        <end position="346"/>
    </location>
</feature>
<protein>
    <recommendedName>
        <fullName evidence="23">Low-density lipoprotein receptor-related protein 4</fullName>
    </recommendedName>
</protein>
<comment type="caution">
    <text evidence="21">The sequence shown here is derived from an EMBL/GenBank/DDBJ whole genome shotgun (WGS) entry which is preliminary data.</text>
</comment>
<feature type="transmembrane region" description="Helical" evidence="17">
    <location>
        <begin position="1771"/>
        <end position="1796"/>
    </location>
</feature>
<feature type="disulfide bond" evidence="14">
    <location>
        <begin position="429"/>
        <end position="444"/>
    </location>
</feature>
<feature type="domain" description="EGF-like calcium-binding" evidence="19">
    <location>
        <begin position="487"/>
        <end position="528"/>
    </location>
</feature>
<feature type="repeat" description="LDL-receptor class B" evidence="15">
    <location>
        <begin position="884"/>
        <end position="926"/>
    </location>
</feature>
<evidence type="ECO:0000256" key="16">
    <source>
        <dbReference type="SAM" id="MobiDB-lite"/>
    </source>
</evidence>
<evidence type="ECO:0000256" key="18">
    <source>
        <dbReference type="SAM" id="SignalP"/>
    </source>
</evidence>
<dbReference type="CDD" id="cd00054">
    <property type="entry name" value="EGF_CA"/>
    <property type="match status" value="1"/>
</dbReference>
<dbReference type="Pfam" id="PF00058">
    <property type="entry name" value="Ldl_recept_b"/>
    <property type="match status" value="12"/>
</dbReference>
<evidence type="ECO:0000256" key="15">
    <source>
        <dbReference type="PROSITE-ProRule" id="PRU00461"/>
    </source>
</evidence>
<evidence type="ECO:0000256" key="13">
    <source>
        <dbReference type="ARBA" id="ARBA00023180"/>
    </source>
</evidence>
<feature type="disulfide bond" evidence="14">
    <location>
        <begin position="363"/>
        <end position="375"/>
    </location>
</feature>
<comment type="caution">
    <text evidence="14">Lacks conserved residue(s) required for the propagation of feature annotation.</text>
</comment>
<organism evidence="21 22">
    <name type="scientific">Manduca sexta</name>
    <name type="common">Tobacco hawkmoth</name>
    <name type="synonym">Tobacco hornworm</name>
    <dbReference type="NCBI Taxonomy" id="7130"/>
    <lineage>
        <taxon>Eukaryota</taxon>
        <taxon>Metazoa</taxon>
        <taxon>Ecdysozoa</taxon>
        <taxon>Arthropoda</taxon>
        <taxon>Hexapoda</taxon>
        <taxon>Insecta</taxon>
        <taxon>Pterygota</taxon>
        <taxon>Neoptera</taxon>
        <taxon>Endopterygota</taxon>
        <taxon>Lepidoptera</taxon>
        <taxon>Glossata</taxon>
        <taxon>Ditrysia</taxon>
        <taxon>Bombycoidea</taxon>
        <taxon>Sphingidae</taxon>
        <taxon>Sphinginae</taxon>
        <taxon>Sphingini</taxon>
        <taxon>Manduca</taxon>
    </lineage>
</organism>
<dbReference type="Pfam" id="PF00057">
    <property type="entry name" value="Ldl_recept_a"/>
    <property type="match status" value="7"/>
</dbReference>
<dbReference type="GO" id="GO:0005509">
    <property type="term" value="F:calcium ion binding"/>
    <property type="evidence" value="ECO:0007669"/>
    <property type="project" value="InterPro"/>
</dbReference>